<keyword evidence="2" id="KW-0808">Transferase</keyword>
<dbReference type="GO" id="GO:0008033">
    <property type="term" value="P:tRNA processing"/>
    <property type="evidence" value="ECO:0007669"/>
    <property type="project" value="UniProtKB-KW"/>
</dbReference>
<dbReference type="PANTHER" id="PTHR21392:SF0">
    <property type="entry name" value="TRNA-URIDINE AMINOCARBOXYPROPYLTRANSFERASE 2"/>
    <property type="match status" value="1"/>
</dbReference>
<evidence type="ECO:0000259" key="6">
    <source>
        <dbReference type="SMART" id="SM01144"/>
    </source>
</evidence>
<dbReference type="PANTHER" id="PTHR21392">
    <property type="entry name" value="TRNA-URIDINE AMINOCARBOXYPROPYLTRANSFERASE 2"/>
    <property type="match status" value="1"/>
</dbReference>
<evidence type="ECO:0000313" key="8">
    <source>
        <dbReference type="Proteomes" id="UP000518300"/>
    </source>
</evidence>
<comment type="caution">
    <text evidence="7">The sequence shown here is derived from an EMBL/GenBank/DDBJ whole genome shotgun (WGS) entry which is preliminary data.</text>
</comment>
<evidence type="ECO:0000256" key="3">
    <source>
        <dbReference type="ARBA" id="ARBA00022691"/>
    </source>
</evidence>
<gene>
    <name evidence="7" type="ORF">HG543_08695</name>
</gene>
<dbReference type="Proteomes" id="UP000518300">
    <property type="component" value="Unassembled WGS sequence"/>
</dbReference>
<keyword evidence="4" id="KW-0819">tRNA processing</keyword>
<accession>A0A848LF62</accession>
<keyword evidence="3" id="KW-0949">S-adenosyl-L-methionine</keyword>
<evidence type="ECO:0000256" key="2">
    <source>
        <dbReference type="ARBA" id="ARBA00022679"/>
    </source>
</evidence>
<protein>
    <recommendedName>
        <fullName evidence="1">tRNA-uridine aminocarboxypropyltransferase</fullName>
        <ecNumber evidence="1">2.5.1.25</ecNumber>
    </recommendedName>
</protein>
<evidence type="ECO:0000313" key="7">
    <source>
        <dbReference type="EMBL" id="NMO14931.1"/>
    </source>
</evidence>
<evidence type="ECO:0000256" key="4">
    <source>
        <dbReference type="ARBA" id="ARBA00022694"/>
    </source>
</evidence>
<name>A0A848LF62_9BACT</name>
<organism evidence="7 8">
    <name type="scientific">Pyxidicoccus fallax</name>
    <dbReference type="NCBI Taxonomy" id="394095"/>
    <lineage>
        <taxon>Bacteria</taxon>
        <taxon>Pseudomonadati</taxon>
        <taxon>Myxococcota</taxon>
        <taxon>Myxococcia</taxon>
        <taxon>Myxococcales</taxon>
        <taxon>Cystobacterineae</taxon>
        <taxon>Myxococcaceae</taxon>
        <taxon>Pyxidicoccus</taxon>
    </lineage>
</organism>
<evidence type="ECO:0000256" key="5">
    <source>
        <dbReference type="ARBA" id="ARBA00034489"/>
    </source>
</evidence>
<dbReference type="InterPro" id="IPR039262">
    <property type="entry name" value="DTWD2/TAPT"/>
</dbReference>
<proteinExistence type="inferred from homology"/>
<dbReference type="GO" id="GO:0016432">
    <property type="term" value="F:tRNA-uridine aminocarboxypropyltransferase activity"/>
    <property type="evidence" value="ECO:0007669"/>
    <property type="project" value="UniProtKB-EC"/>
</dbReference>
<dbReference type="EMBL" id="JABBJJ010000028">
    <property type="protein sequence ID" value="NMO14931.1"/>
    <property type="molecule type" value="Genomic_DNA"/>
</dbReference>
<comment type="similarity">
    <text evidence="5">Belongs to the TDD superfamily. DTWD2 family.</text>
</comment>
<reference evidence="7 8" key="1">
    <citation type="submission" date="2020-04" db="EMBL/GenBank/DDBJ databases">
        <title>Draft genome of Pyxidicoccus fallax type strain.</title>
        <authorList>
            <person name="Whitworth D.E."/>
        </authorList>
    </citation>
    <scope>NUCLEOTIDE SEQUENCE [LARGE SCALE GENOMIC DNA]</scope>
    <source>
        <strain evidence="7 8">DSM 14698</strain>
    </source>
</reference>
<dbReference type="InterPro" id="IPR005636">
    <property type="entry name" value="DTW"/>
</dbReference>
<feature type="domain" description="DTW" evidence="6">
    <location>
        <begin position="32"/>
        <end position="220"/>
    </location>
</feature>
<keyword evidence="8" id="KW-1185">Reference proteome</keyword>
<dbReference type="SMART" id="SM01144">
    <property type="entry name" value="DTW"/>
    <property type="match status" value="1"/>
</dbReference>
<dbReference type="AlphaFoldDB" id="A0A848LF62"/>
<dbReference type="Pfam" id="PF03942">
    <property type="entry name" value="DTW"/>
    <property type="match status" value="1"/>
</dbReference>
<dbReference type="EC" id="2.5.1.25" evidence="1"/>
<sequence length="426" mass="47057">MDGPGPARPAGVLPACRQCLPRPGAYRKAWNVRSLCLRCRRPESACYCAQLPPQLETKTRVVFLQHPRERKVAIGTARMAHLALSNSELHEGVDFTGHARLEELAKRPESVAVLFPGEEAISVEEARGRPPETLIVVDGTWPQARKIVTRNPVLAGLPRIGFVPRRPSNYRIRSEPADHCVSTIEAVVEILGILEGDSARFDTMLKAFEYMVDTQLDRQSTRTSPNRRRIYFGPWRPPLELRELAESYENLVLFYGEANAHPDGTNIPSELVHAVACRPATGERFEAILAPELELARSTPLHVELPEATLLAGERRADALARFEAFLRPDDELAVWTTFALDLLWAGGVTRRKAHNVRLATARALKGKAGGVEQAAELLKGPDLPLWAPGRAGRRIRALESVVRELVARGNATEPPQKLPRTGTGG</sequence>
<evidence type="ECO:0000256" key="1">
    <source>
        <dbReference type="ARBA" id="ARBA00012386"/>
    </source>
</evidence>